<gene>
    <name evidence="7 10" type="primary">gcvT</name>
    <name evidence="10" type="ORF">DP115_00295</name>
</gene>
<keyword evidence="3 7" id="KW-0032">Aminotransferase</keyword>
<evidence type="ECO:0000313" key="11">
    <source>
        <dbReference type="Proteomes" id="UP000762253"/>
    </source>
</evidence>
<dbReference type="EMBL" id="QMEC01000001">
    <property type="protein sequence ID" value="NMF61311.1"/>
    <property type="molecule type" value="Genomic_DNA"/>
</dbReference>
<comment type="similarity">
    <text evidence="1 7">Belongs to the GcvT family.</text>
</comment>
<dbReference type="InterPro" id="IPR006222">
    <property type="entry name" value="GCVT_N"/>
</dbReference>
<dbReference type="InterPro" id="IPR013977">
    <property type="entry name" value="GcvT_C"/>
</dbReference>
<evidence type="ECO:0000256" key="4">
    <source>
        <dbReference type="ARBA" id="ARBA00022679"/>
    </source>
</evidence>
<dbReference type="InterPro" id="IPR029043">
    <property type="entry name" value="GcvT/YgfZ_C"/>
</dbReference>
<accession>A0ABX1M0Z6</accession>
<evidence type="ECO:0000256" key="3">
    <source>
        <dbReference type="ARBA" id="ARBA00022576"/>
    </source>
</evidence>
<dbReference type="Pfam" id="PF08669">
    <property type="entry name" value="GCV_T_C"/>
    <property type="match status" value="1"/>
</dbReference>
<evidence type="ECO:0000313" key="10">
    <source>
        <dbReference type="EMBL" id="NMF61311.1"/>
    </source>
</evidence>
<dbReference type="PIRSF" id="PIRSF006487">
    <property type="entry name" value="GcvT"/>
    <property type="match status" value="1"/>
</dbReference>
<name>A0ABX1M0Z6_9CYAN</name>
<comment type="subunit">
    <text evidence="7">The glycine cleavage system is composed of four proteins: P, T, L and H.</text>
</comment>
<dbReference type="Gene3D" id="4.10.1250.10">
    <property type="entry name" value="Aminomethyltransferase fragment"/>
    <property type="match status" value="1"/>
</dbReference>
<evidence type="ECO:0000256" key="1">
    <source>
        <dbReference type="ARBA" id="ARBA00008609"/>
    </source>
</evidence>
<keyword evidence="11" id="KW-1185">Reference proteome</keyword>
<dbReference type="Proteomes" id="UP000762253">
    <property type="component" value="Unassembled WGS sequence"/>
</dbReference>
<dbReference type="RefSeq" id="WP_169262900.1">
    <property type="nucleotide sequence ID" value="NZ_QMEC01000001.1"/>
</dbReference>
<dbReference type="HAMAP" id="MF_00259">
    <property type="entry name" value="GcvT"/>
    <property type="match status" value="1"/>
</dbReference>
<feature type="domain" description="Aminomethyltransferase C-terminal" evidence="9">
    <location>
        <begin position="293"/>
        <end position="370"/>
    </location>
</feature>
<dbReference type="GO" id="GO:0004047">
    <property type="term" value="F:aminomethyltransferase activity"/>
    <property type="evidence" value="ECO:0007669"/>
    <property type="project" value="UniProtKB-EC"/>
</dbReference>
<evidence type="ECO:0000256" key="6">
    <source>
        <dbReference type="ARBA" id="ARBA00047665"/>
    </source>
</evidence>
<dbReference type="PANTHER" id="PTHR43757">
    <property type="entry name" value="AMINOMETHYLTRANSFERASE"/>
    <property type="match status" value="1"/>
</dbReference>
<dbReference type="InterPro" id="IPR022903">
    <property type="entry name" value="GcvT_bac"/>
</dbReference>
<dbReference type="SUPFAM" id="SSF103025">
    <property type="entry name" value="Folate-binding domain"/>
    <property type="match status" value="1"/>
</dbReference>
<dbReference type="NCBIfam" id="NF001567">
    <property type="entry name" value="PRK00389.1"/>
    <property type="match status" value="1"/>
</dbReference>
<dbReference type="Gene3D" id="2.40.30.110">
    <property type="entry name" value="Aminomethyltransferase beta-barrel domains"/>
    <property type="match status" value="1"/>
</dbReference>
<feature type="domain" description="GCVT N-terminal" evidence="8">
    <location>
        <begin position="17"/>
        <end position="272"/>
    </location>
</feature>
<protein>
    <recommendedName>
        <fullName evidence="2 7">Aminomethyltransferase</fullName>
        <ecNumber evidence="2 7">2.1.2.10</ecNumber>
    </recommendedName>
    <alternativeName>
        <fullName evidence="5 7">Glycine cleavage system T protein</fullName>
    </alternativeName>
</protein>
<dbReference type="NCBIfam" id="TIGR00528">
    <property type="entry name" value="gcvT"/>
    <property type="match status" value="1"/>
</dbReference>
<dbReference type="Pfam" id="PF01571">
    <property type="entry name" value="GCV_T"/>
    <property type="match status" value="1"/>
</dbReference>
<dbReference type="PANTHER" id="PTHR43757:SF2">
    <property type="entry name" value="AMINOMETHYLTRANSFERASE, MITOCHONDRIAL"/>
    <property type="match status" value="1"/>
</dbReference>
<evidence type="ECO:0000256" key="2">
    <source>
        <dbReference type="ARBA" id="ARBA00012616"/>
    </source>
</evidence>
<dbReference type="Gene3D" id="3.30.1360.120">
    <property type="entry name" value="Probable tRNA modification gtpase trme, domain 1"/>
    <property type="match status" value="1"/>
</dbReference>
<dbReference type="InterPro" id="IPR028896">
    <property type="entry name" value="GcvT/YgfZ/DmdA"/>
</dbReference>
<sequence>MANQEEIILSLARSPLFELAQELKARLTTFGGWEMPVQFVGITKEHEAVRNAAGMFDISHMGKFTLQGKNLISQLQLLVPSDLSRLQAGQAQYTVLLNHKGGIIDDIIFYYQGEDATGEQRGVIIVNAATTDKDKTWLLQHLDQNQVKFQDLSLEKVLIAVQGPKAVSILQTLVQEDLTSIKAFGHLQGTVLGKPAFLARTGYTGEDGFEVMLDLDVGVELWRSLINAGVIPCGLGARDTLRLEAAMPLYGQDIDDTTTPLEAGLGWLLHLDTKGDFIGRSVLEQQKAAGVQRRLVGLQMQGRNIARHGYQVLSTGVVVGEVTSGTLSPVLGYPIALAYVPSQLATVNQQLEVEIRGKAYPAVVVKRPFYRSKNRVKNFE</sequence>
<dbReference type="EC" id="2.1.2.10" evidence="2 7"/>
<evidence type="ECO:0000256" key="7">
    <source>
        <dbReference type="HAMAP-Rule" id="MF_00259"/>
    </source>
</evidence>
<comment type="function">
    <text evidence="7">The glycine cleavage system catalyzes the degradation of glycine.</text>
</comment>
<dbReference type="InterPro" id="IPR006223">
    <property type="entry name" value="GcvT"/>
</dbReference>
<evidence type="ECO:0000259" key="9">
    <source>
        <dbReference type="Pfam" id="PF08669"/>
    </source>
</evidence>
<proteinExistence type="inferred from homology"/>
<evidence type="ECO:0000256" key="5">
    <source>
        <dbReference type="ARBA" id="ARBA00031395"/>
    </source>
</evidence>
<comment type="catalytic activity">
    <reaction evidence="6 7">
        <text>N(6)-[(R)-S(8)-aminomethyldihydrolipoyl]-L-lysyl-[protein] + (6S)-5,6,7,8-tetrahydrofolate = N(6)-[(R)-dihydrolipoyl]-L-lysyl-[protein] + (6R)-5,10-methylene-5,6,7,8-tetrahydrofolate + NH4(+)</text>
        <dbReference type="Rhea" id="RHEA:16945"/>
        <dbReference type="Rhea" id="RHEA-COMP:10475"/>
        <dbReference type="Rhea" id="RHEA-COMP:10492"/>
        <dbReference type="ChEBI" id="CHEBI:15636"/>
        <dbReference type="ChEBI" id="CHEBI:28938"/>
        <dbReference type="ChEBI" id="CHEBI:57453"/>
        <dbReference type="ChEBI" id="CHEBI:83100"/>
        <dbReference type="ChEBI" id="CHEBI:83143"/>
        <dbReference type="EC" id="2.1.2.10"/>
    </reaction>
</comment>
<dbReference type="SUPFAM" id="SSF101790">
    <property type="entry name" value="Aminomethyltransferase beta-barrel domain"/>
    <property type="match status" value="1"/>
</dbReference>
<organism evidence="10 11">
    <name type="scientific">Brasilonema octagenarum UFV-OR1</name>
    <dbReference type="NCBI Taxonomy" id="417115"/>
    <lineage>
        <taxon>Bacteria</taxon>
        <taxon>Bacillati</taxon>
        <taxon>Cyanobacteriota</taxon>
        <taxon>Cyanophyceae</taxon>
        <taxon>Nostocales</taxon>
        <taxon>Scytonemataceae</taxon>
        <taxon>Brasilonema</taxon>
        <taxon>Octagenarum group</taxon>
    </lineage>
</organism>
<keyword evidence="4 7" id="KW-0808">Transferase</keyword>
<reference evidence="10 11" key="1">
    <citation type="submission" date="2018-06" db="EMBL/GenBank/DDBJ databases">
        <title>Comparative genomics of Brasilonema spp. strains.</title>
        <authorList>
            <person name="Alvarenga D.O."/>
            <person name="Fiore M.F."/>
            <person name="Varani A.M."/>
        </authorList>
    </citation>
    <scope>NUCLEOTIDE SEQUENCE [LARGE SCALE GENOMIC DNA]</scope>
    <source>
        <strain evidence="10 11">UFV-OR1</strain>
    </source>
</reference>
<evidence type="ECO:0000259" key="8">
    <source>
        <dbReference type="Pfam" id="PF01571"/>
    </source>
</evidence>
<comment type="caution">
    <text evidence="10">The sequence shown here is derived from an EMBL/GenBank/DDBJ whole genome shotgun (WGS) entry which is preliminary data.</text>
</comment>
<dbReference type="InterPro" id="IPR027266">
    <property type="entry name" value="TrmE/GcvT-like"/>
</dbReference>
<dbReference type="Gene3D" id="3.30.70.1400">
    <property type="entry name" value="Aminomethyltransferase beta-barrel domains"/>
    <property type="match status" value="1"/>
</dbReference>